<organism evidence="2">
    <name type="scientific">Tanacetum cinerariifolium</name>
    <name type="common">Dalmatian daisy</name>
    <name type="synonym">Chrysanthemum cinerariifolium</name>
    <dbReference type="NCBI Taxonomy" id="118510"/>
    <lineage>
        <taxon>Eukaryota</taxon>
        <taxon>Viridiplantae</taxon>
        <taxon>Streptophyta</taxon>
        <taxon>Embryophyta</taxon>
        <taxon>Tracheophyta</taxon>
        <taxon>Spermatophyta</taxon>
        <taxon>Magnoliopsida</taxon>
        <taxon>eudicotyledons</taxon>
        <taxon>Gunneridae</taxon>
        <taxon>Pentapetalae</taxon>
        <taxon>asterids</taxon>
        <taxon>campanulids</taxon>
        <taxon>Asterales</taxon>
        <taxon>Asteraceae</taxon>
        <taxon>Asteroideae</taxon>
        <taxon>Anthemideae</taxon>
        <taxon>Anthemidinae</taxon>
        <taxon>Tanacetum</taxon>
    </lineage>
</organism>
<comment type="caution">
    <text evidence="2">The sequence shown here is derived from an EMBL/GenBank/DDBJ whole genome shotgun (WGS) entry which is preliminary data.</text>
</comment>
<evidence type="ECO:0000256" key="1">
    <source>
        <dbReference type="SAM" id="MobiDB-lite"/>
    </source>
</evidence>
<protein>
    <submittedName>
        <fullName evidence="2">Uncharacterized protein</fullName>
    </submittedName>
</protein>
<dbReference type="AlphaFoldDB" id="A0A6L2J1W8"/>
<feature type="region of interest" description="Disordered" evidence="1">
    <location>
        <begin position="1"/>
        <end position="35"/>
    </location>
</feature>
<accession>A0A6L2J1W8</accession>
<reference evidence="2" key="1">
    <citation type="journal article" date="2019" name="Sci. Rep.">
        <title>Draft genome of Tanacetum cinerariifolium, the natural source of mosquito coil.</title>
        <authorList>
            <person name="Yamashiro T."/>
            <person name="Shiraishi A."/>
            <person name="Satake H."/>
            <person name="Nakayama K."/>
        </authorList>
    </citation>
    <scope>NUCLEOTIDE SEQUENCE</scope>
</reference>
<feature type="compositionally biased region" description="Low complexity" evidence="1">
    <location>
        <begin position="1"/>
        <end position="34"/>
    </location>
</feature>
<sequence length="161" mass="18174">MVESSSQIPQQQEPIPQQEPNPQQQDQPYEPESPIAFEPTTQVSFHIDNIIFNENNEVSLLYPPQTKDLPHEIQAISDNLDIQVRGQTITQWFPTIGYGEALTAKETPKKSLFPSRWRLLMARIIQCLGGKTGGFNQITNKDVIILCNLANGVNIDYAKLI</sequence>
<evidence type="ECO:0000313" key="2">
    <source>
        <dbReference type="EMBL" id="GEU30467.1"/>
    </source>
</evidence>
<proteinExistence type="predicted"/>
<gene>
    <name evidence="2" type="ORF">Tci_002445</name>
</gene>
<dbReference type="EMBL" id="BKCJ010000159">
    <property type="protein sequence ID" value="GEU30467.1"/>
    <property type="molecule type" value="Genomic_DNA"/>
</dbReference>
<name>A0A6L2J1W8_TANCI</name>